<proteinExistence type="predicted"/>
<accession>A0AAV9RVA6</accession>
<reference evidence="1 2" key="1">
    <citation type="submission" date="2021-06" db="EMBL/GenBank/DDBJ databases">
        <authorList>
            <person name="Palmer J.M."/>
        </authorList>
    </citation>
    <scope>NUCLEOTIDE SEQUENCE [LARGE SCALE GENOMIC DNA]</scope>
    <source>
        <strain evidence="1 2">MEX-2019</strain>
        <tissue evidence="1">Muscle</tissue>
    </source>
</reference>
<sequence>MGNNPQSNNEGCFDLLLSQLKDVWQSFASARPQTHKLLKQSTHCTYSNIRHDAFRRKSKLKAQRACGVKWHLSVSTHICVGRKQIRKQRRSSCWKHNSSTSEELLNINPSRLTLGPTSPARWFLRAAGCSVFRSHKTTTNK</sequence>
<organism evidence="1 2">
    <name type="scientific">Crenichthys baileyi</name>
    <name type="common">White River springfish</name>
    <dbReference type="NCBI Taxonomy" id="28760"/>
    <lineage>
        <taxon>Eukaryota</taxon>
        <taxon>Metazoa</taxon>
        <taxon>Chordata</taxon>
        <taxon>Craniata</taxon>
        <taxon>Vertebrata</taxon>
        <taxon>Euteleostomi</taxon>
        <taxon>Actinopterygii</taxon>
        <taxon>Neopterygii</taxon>
        <taxon>Teleostei</taxon>
        <taxon>Neoteleostei</taxon>
        <taxon>Acanthomorphata</taxon>
        <taxon>Ovalentaria</taxon>
        <taxon>Atherinomorphae</taxon>
        <taxon>Cyprinodontiformes</taxon>
        <taxon>Goodeidae</taxon>
        <taxon>Crenichthys</taxon>
    </lineage>
</organism>
<comment type="caution">
    <text evidence="1">The sequence shown here is derived from an EMBL/GenBank/DDBJ whole genome shotgun (WGS) entry which is preliminary data.</text>
</comment>
<gene>
    <name evidence="1" type="ORF">CRENBAI_005397</name>
</gene>
<protein>
    <submittedName>
        <fullName evidence="1">Uncharacterized protein</fullName>
    </submittedName>
</protein>
<dbReference type="AlphaFoldDB" id="A0AAV9RVA6"/>
<evidence type="ECO:0000313" key="2">
    <source>
        <dbReference type="Proteomes" id="UP001311232"/>
    </source>
</evidence>
<dbReference type="Proteomes" id="UP001311232">
    <property type="component" value="Unassembled WGS sequence"/>
</dbReference>
<evidence type="ECO:0000313" key="1">
    <source>
        <dbReference type="EMBL" id="KAK5612862.1"/>
    </source>
</evidence>
<dbReference type="EMBL" id="JAHHUM010001289">
    <property type="protein sequence ID" value="KAK5612862.1"/>
    <property type="molecule type" value="Genomic_DNA"/>
</dbReference>
<name>A0AAV9RVA6_9TELE</name>
<keyword evidence="2" id="KW-1185">Reference proteome</keyword>